<dbReference type="AlphaFoldDB" id="X6L797"/>
<feature type="region of interest" description="Disordered" evidence="1">
    <location>
        <begin position="354"/>
        <end position="395"/>
    </location>
</feature>
<reference evidence="2 3" key="1">
    <citation type="journal article" date="2013" name="Curr. Biol.">
        <title>The Genome of the Foraminiferan Reticulomyxa filosa.</title>
        <authorList>
            <person name="Glockner G."/>
            <person name="Hulsmann N."/>
            <person name="Schleicher M."/>
            <person name="Noegel A.A."/>
            <person name="Eichinger L."/>
            <person name="Gallinger C."/>
            <person name="Pawlowski J."/>
            <person name="Sierra R."/>
            <person name="Euteneuer U."/>
            <person name="Pillet L."/>
            <person name="Moustafa A."/>
            <person name="Platzer M."/>
            <person name="Groth M."/>
            <person name="Szafranski K."/>
            <person name="Schliwa M."/>
        </authorList>
    </citation>
    <scope>NUCLEOTIDE SEQUENCE [LARGE SCALE GENOMIC DNA]</scope>
</reference>
<organism evidence="2 3">
    <name type="scientific">Reticulomyxa filosa</name>
    <dbReference type="NCBI Taxonomy" id="46433"/>
    <lineage>
        <taxon>Eukaryota</taxon>
        <taxon>Sar</taxon>
        <taxon>Rhizaria</taxon>
        <taxon>Retaria</taxon>
        <taxon>Foraminifera</taxon>
        <taxon>Monothalamids</taxon>
        <taxon>Reticulomyxidae</taxon>
        <taxon>Reticulomyxa</taxon>
    </lineage>
</organism>
<accession>X6L797</accession>
<proteinExistence type="predicted"/>
<evidence type="ECO:0000313" key="3">
    <source>
        <dbReference type="Proteomes" id="UP000023152"/>
    </source>
</evidence>
<dbReference type="EMBL" id="ASPP01049142">
    <property type="protein sequence ID" value="ETN97617.1"/>
    <property type="molecule type" value="Genomic_DNA"/>
</dbReference>
<dbReference type="Proteomes" id="UP000023152">
    <property type="component" value="Unassembled WGS sequence"/>
</dbReference>
<comment type="caution">
    <text evidence="2">The sequence shown here is derived from an EMBL/GenBank/DDBJ whole genome shotgun (WGS) entry which is preliminary data.</text>
</comment>
<name>X6L797_RETFI</name>
<sequence length="395" mass="46238">IVRLFSALMNGKWKMERRLRLKPLSNQLQLLAQNVTASPSFSPLPKHAFDVIEALLAQMRRLGDNASDEQVGRGPQPRLCKLAPHPQRLDLIWHLASTHTMDKLALQNYILHILLQLKYKHLHPTSQQRLGYFLTLTINQDVDDMMDFVKFFLFFFLLLLNNTHYFFVCHLCIENDYGVRQWQTLCCWNWRMANNINTRYCDLQCEICIAIVKRQQKVSLLFFIMSNSFHRPTKINIMSPQRTHTHKNNGVEVYPVCEKIKKGLYMNSPNGKPIFVYLYICIFICLPPPSNKKTKVCEVFIIGKDSIIVPSSSNSSYKYFVCSLKKYKVSGATKKDFCVYIFSWVFGKKELLRGGEKKGKKKDGNKKNELIKKRWNNKKKKKKKNIMKEKNDNNK</sequence>
<gene>
    <name evidence="2" type="ORF">RFI_39912</name>
</gene>
<feature type="compositionally biased region" description="Basic residues" evidence="1">
    <location>
        <begin position="373"/>
        <end position="385"/>
    </location>
</feature>
<protein>
    <submittedName>
        <fullName evidence="2">Uncharacterized protein</fullName>
    </submittedName>
</protein>
<evidence type="ECO:0000313" key="2">
    <source>
        <dbReference type="EMBL" id="ETN97617.1"/>
    </source>
</evidence>
<feature type="compositionally biased region" description="Basic and acidic residues" evidence="1">
    <location>
        <begin position="386"/>
        <end position="395"/>
    </location>
</feature>
<evidence type="ECO:0000256" key="1">
    <source>
        <dbReference type="SAM" id="MobiDB-lite"/>
    </source>
</evidence>
<keyword evidence="3" id="KW-1185">Reference proteome</keyword>
<feature type="non-terminal residue" evidence="2">
    <location>
        <position position="1"/>
    </location>
</feature>